<comment type="caution">
    <text evidence="1">The sequence shown here is derived from an EMBL/GenBank/DDBJ whole genome shotgun (WGS) entry which is preliminary data.</text>
</comment>
<keyword evidence="2" id="KW-1185">Reference proteome</keyword>
<dbReference type="EMBL" id="JACEIK010002612">
    <property type="protein sequence ID" value="MCD9638070.1"/>
    <property type="molecule type" value="Genomic_DNA"/>
</dbReference>
<feature type="non-terminal residue" evidence="1">
    <location>
        <position position="1"/>
    </location>
</feature>
<gene>
    <name evidence="1" type="ORF">HAX54_021775</name>
</gene>
<name>A0ABS8UW74_DATST</name>
<evidence type="ECO:0000313" key="1">
    <source>
        <dbReference type="EMBL" id="MCD9638070.1"/>
    </source>
</evidence>
<accession>A0ABS8UW74</accession>
<protein>
    <submittedName>
        <fullName evidence="1">Uncharacterized protein</fullName>
    </submittedName>
</protein>
<proteinExistence type="predicted"/>
<dbReference type="Proteomes" id="UP000823775">
    <property type="component" value="Unassembled WGS sequence"/>
</dbReference>
<evidence type="ECO:0000313" key="2">
    <source>
        <dbReference type="Proteomes" id="UP000823775"/>
    </source>
</evidence>
<sequence>FDMTNNKACEGQSTGFERIQAILQTLMDRSSNLEDINKSISTDVMEWKRLKDSFDDTLFIPIESSTPQEVTIGEEIFISMDEQQSLHDHNYYCENEEKELKIE</sequence>
<organism evidence="1 2">
    <name type="scientific">Datura stramonium</name>
    <name type="common">Jimsonweed</name>
    <name type="synonym">Common thornapple</name>
    <dbReference type="NCBI Taxonomy" id="4076"/>
    <lineage>
        <taxon>Eukaryota</taxon>
        <taxon>Viridiplantae</taxon>
        <taxon>Streptophyta</taxon>
        <taxon>Embryophyta</taxon>
        <taxon>Tracheophyta</taxon>
        <taxon>Spermatophyta</taxon>
        <taxon>Magnoliopsida</taxon>
        <taxon>eudicotyledons</taxon>
        <taxon>Gunneridae</taxon>
        <taxon>Pentapetalae</taxon>
        <taxon>asterids</taxon>
        <taxon>lamiids</taxon>
        <taxon>Solanales</taxon>
        <taxon>Solanaceae</taxon>
        <taxon>Solanoideae</taxon>
        <taxon>Datureae</taxon>
        <taxon>Datura</taxon>
    </lineage>
</organism>
<reference evidence="1 2" key="1">
    <citation type="journal article" date="2021" name="BMC Genomics">
        <title>Datura genome reveals duplications of psychoactive alkaloid biosynthetic genes and high mutation rate following tissue culture.</title>
        <authorList>
            <person name="Rajewski A."/>
            <person name="Carter-House D."/>
            <person name="Stajich J."/>
            <person name="Litt A."/>
        </authorList>
    </citation>
    <scope>NUCLEOTIDE SEQUENCE [LARGE SCALE GENOMIC DNA]</scope>
    <source>
        <strain evidence="1">AR-01</strain>
    </source>
</reference>